<feature type="chain" id="PRO_5020245502" evidence="8">
    <location>
        <begin position="23"/>
        <end position="719"/>
    </location>
</feature>
<dbReference type="InterPro" id="IPR042089">
    <property type="entry name" value="Peptidase_M13_dom_2"/>
</dbReference>
<protein>
    <submittedName>
        <fullName evidence="11">U4-Hexatoxin-Hf1j_1</fullName>
    </submittedName>
</protein>
<evidence type="ECO:0000256" key="7">
    <source>
        <dbReference type="ARBA" id="ARBA00023049"/>
    </source>
</evidence>
<evidence type="ECO:0000256" key="4">
    <source>
        <dbReference type="ARBA" id="ARBA00022723"/>
    </source>
</evidence>
<dbReference type="GO" id="GO:0004222">
    <property type="term" value="F:metalloendopeptidase activity"/>
    <property type="evidence" value="ECO:0007669"/>
    <property type="project" value="InterPro"/>
</dbReference>
<evidence type="ECO:0000256" key="5">
    <source>
        <dbReference type="ARBA" id="ARBA00022801"/>
    </source>
</evidence>
<keyword evidence="8" id="KW-0732">Signal</keyword>
<dbReference type="PANTHER" id="PTHR11733">
    <property type="entry name" value="ZINC METALLOPROTEASE FAMILY M13 NEPRILYSIN-RELATED"/>
    <property type="match status" value="1"/>
</dbReference>
<evidence type="ECO:0000256" key="3">
    <source>
        <dbReference type="ARBA" id="ARBA00022670"/>
    </source>
</evidence>
<name>A0A4Q8KA33_HADFO</name>
<reference evidence="11" key="1">
    <citation type="submission" date="2017-05" db="EMBL/GenBank/DDBJ databases">
        <authorList>
            <person name="QRISCLOUD D."/>
        </authorList>
    </citation>
    <scope>NUCLEOTIDE SEQUENCE</scope>
</reference>
<keyword evidence="5" id="KW-0378">Hydrolase</keyword>
<comment type="similarity">
    <text evidence="2">Belongs to the peptidase M13 family.</text>
</comment>
<evidence type="ECO:0000256" key="8">
    <source>
        <dbReference type="SAM" id="SignalP"/>
    </source>
</evidence>
<keyword evidence="6" id="KW-0862">Zinc</keyword>
<dbReference type="EMBL" id="HAHG01000491">
    <property type="protein sequence ID" value="SNX36663.1"/>
    <property type="molecule type" value="Transcribed_RNA"/>
</dbReference>
<organism evidence="11">
    <name type="scientific">Hadronyche formidabilis</name>
    <name type="common">Northern tree funnel-web spider</name>
    <name type="synonym">Atrax formidabilis</name>
    <dbReference type="NCBI Taxonomy" id="426499"/>
    <lineage>
        <taxon>Eukaryota</taxon>
        <taxon>Metazoa</taxon>
        <taxon>Ecdysozoa</taxon>
        <taxon>Arthropoda</taxon>
        <taxon>Chelicerata</taxon>
        <taxon>Arachnida</taxon>
        <taxon>Araneae</taxon>
        <taxon>Mygalomorphae</taxon>
        <taxon>Avicularoidea</taxon>
        <taxon>Hexathelidae</taxon>
        <taxon>Hadronyche</taxon>
    </lineage>
</organism>
<dbReference type="GO" id="GO:0016485">
    <property type="term" value="P:protein processing"/>
    <property type="evidence" value="ECO:0007669"/>
    <property type="project" value="TreeGrafter"/>
</dbReference>
<keyword evidence="4" id="KW-0479">Metal-binding</keyword>
<dbReference type="GO" id="GO:0046872">
    <property type="term" value="F:metal ion binding"/>
    <property type="evidence" value="ECO:0007669"/>
    <property type="project" value="UniProtKB-KW"/>
</dbReference>
<feature type="domain" description="Peptidase M13 C-terminal" evidence="9">
    <location>
        <begin position="513"/>
        <end position="716"/>
    </location>
</feature>
<dbReference type="Gene3D" id="3.40.390.10">
    <property type="entry name" value="Collagenase (Catalytic Domain)"/>
    <property type="match status" value="1"/>
</dbReference>
<comment type="cofactor">
    <cofactor evidence="1">
        <name>Zn(2+)</name>
        <dbReference type="ChEBI" id="CHEBI:29105"/>
    </cofactor>
</comment>
<dbReference type="SUPFAM" id="SSF55486">
    <property type="entry name" value="Metalloproteases ('zincins'), catalytic domain"/>
    <property type="match status" value="1"/>
</dbReference>
<dbReference type="Gene3D" id="1.10.1380.10">
    <property type="entry name" value="Neutral endopeptidase , domain2"/>
    <property type="match status" value="1"/>
</dbReference>
<proteinExistence type="inferred from homology"/>
<dbReference type="Pfam" id="PF05649">
    <property type="entry name" value="Peptidase_M13_N"/>
    <property type="match status" value="1"/>
</dbReference>
<dbReference type="GO" id="GO:0005886">
    <property type="term" value="C:plasma membrane"/>
    <property type="evidence" value="ECO:0007669"/>
    <property type="project" value="TreeGrafter"/>
</dbReference>
<sequence>MALVFLAALCAVASIITLPSESADSYRQESQGECTSPVCQETAQALLASMDFTVNPCQDFYRYACGGWIDSHPIPPEKSTYTAFDALIDEVADNVAGILTNATRESHTRPVRQSALFYQSCMDEEARNARGLTPLRNLLTSIGGWPMTNPQWTSAGYQWQTQVANIMRDLDINPMIHLMVGLDSRNTSQHIISLGQPYFDLGRNALVNLNSSDGNSGLITAYESYIVATAKLLNPNIDEIQLQNDAEQIVQFESSLAQFSKPQEERRNASLLYNKMTVAEAQSFTQNTHFEWKDFLNNVFLQYPEVTDETEIILKEMDYIKDVVKLAHETDARILANYIGWIVLKATGPQTTIQFRDNEFNFQRVQQGIEEKERLERICTQETIYLLGFAVGRLYVDKYFTEAQKRDADQLVENIRSTFKSTLRSNTWMDTATKNRAINKIRAMVDHVGYPQWIKNNRRLNNYYRSVPNVNRNQYFQSWLSVTKAINAKRLGKWNQPTDRANDWIAEPPVVEAFYYPAANSITFPAGIWGLPFYKYNRPQALNYGAIGTVIGHEISHGFDDQGAQYDSQGNLVNWWSEEIADEFREKADCFRAQYSSYVEPTTNMHLNGNNTVGENIGDNGGLRNSFLAFKMQQRRSGINNERLPGVPVTADQLFFLGYSSIWCGAERAESLPGTIQYDPHAPANYRVIIPLTNSRDFAEAFNCSLGSPMNPEDKCLLW</sequence>
<keyword evidence="3" id="KW-0645">Protease</keyword>
<evidence type="ECO:0000259" key="10">
    <source>
        <dbReference type="Pfam" id="PF05649"/>
    </source>
</evidence>
<dbReference type="InterPro" id="IPR024079">
    <property type="entry name" value="MetalloPept_cat_dom_sf"/>
</dbReference>
<feature type="domain" description="Peptidase M13 N-terminal" evidence="10">
    <location>
        <begin position="56"/>
        <end position="451"/>
    </location>
</feature>
<evidence type="ECO:0000256" key="6">
    <source>
        <dbReference type="ARBA" id="ARBA00022833"/>
    </source>
</evidence>
<dbReference type="InterPro" id="IPR018497">
    <property type="entry name" value="Peptidase_M13_C"/>
</dbReference>
<dbReference type="Pfam" id="PF01431">
    <property type="entry name" value="Peptidase_M13"/>
    <property type="match status" value="1"/>
</dbReference>
<keyword evidence="7" id="KW-0482">Metalloprotease</keyword>
<feature type="signal peptide" evidence="8">
    <location>
        <begin position="1"/>
        <end position="22"/>
    </location>
</feature>
<dbReference type="PANTHER" id="PTHR11733:SF237">
    <property type="entry name" value="NEPRILYSIN-LIKE 4"/>
    <property type="match status" value="1"/>
</dbReference>
<dbReference type="AlphaFoldDB" id="A0A4Q8KA33"/>
<evidence type="ECO:0000256" key="2">
    <source>
        <dbReference type="ARBA" id="ARBA00007357"/>
    </source>
</evidence>
<dbReference type="PROSITE" id="PS51885">
    <property type="entry name" value="NEPRILYSIN"/>
    <property type="match status" value="1"/>
</dbReference>
<evidence type="ECO:0000256" key="1">
    <source>
        <dbReference type="ARBA" id="ARBA00001947"/>
    </source>
</evidence>
<accession>A0A4Q8KA33</accession>
<dbReference type="InterPro" id="IPR000718">
    <property type="entry name" value="Peptidase_M13"/>
</dbReference>
<dbReference type="CDD" id="cd08662">
    <property type="entry name" value="M13"/>
    <property type="match status" value="1"/>
</dbReference>
<dbReference type="PRINTS" id="PR00786">
    <property type="entry name" value="NEPRILYSIN"/>
</dbReference>
<evidence type="ECO:0000259" key="9">
    <source>
        <dbReference type="Pfam" id="PF01431"/>
    </source>
</evidence>
<evidence type="ECO:0000313" key="11">
    <source>
        <dbReference type="EMBL" id="SNX36663.1"/>
    </source>
</evidence>
<reference evidence="11" key="2">
    <citation type="submission" date="2019-05" db="EMBL/GenBank/DDBJ databases">
        <title>Unravelling the molecular evolution of spider venoms.</title>
        <authorList>
            <person name="Pineda S."/>
        </authorList>
    </citation>
    <scope>NUCLEOTIDE SEQUENCE</scope>
</reference>
<dbReference type="InterPro" id="IPR008753">
    <property type="entry name" value="Peptidase_M13_N"/>
</dbReference>